<dbReference type="Proteomes" id="UP000635606">
    <property type="component" value="Unassembled WGS sequence"/>
</dbReference>
<dbReference type="AlphaFoldDB" id="A0A8J3ZR34"/>
<sequence>MAIRLSFDVIGSTCGDLLRFADAVRAAGIRPESPLQQSGPNRIDVVDDNGAATGPPMPPFAPHRPGPHQLGPFVEAGPGFAMSGSFPPGPPGFHSTAPRHMRSLGAFIAVNWGNRSREQQFPLDAVDRWRAALDAALGSAALDEPARAALHELREAFNDQETPGGS</sequence>
<dbReference type="EMBL" id="BOPH01000013">
    <property type="protein sequence ID" value="GIJ65991.1"/>
    <property type="molecule type" value="Genomic_DNA"/>
</dbReference>
<comment type="caution">
    <text evidence="1">The sequence shown here is derived from an EMBL/GenBank/DDBJ whole genome shotgun (WGS) entry which is preliminary data.</text>
</comment>
<accession>A0A8J3ZR34</accession>
<protein>
    <submittedName>
        <fullName evidence="1">Uncharacterized protein</fullName>
    </submittedName>
</protein>
<name>A0A8J3ZR34_9ACTN</name>
<evidence type="ECO:0000313" key="2">
    <source>
        <dbReference type="Proteomes" id="UP000635606"/>
    </source>
</evidence>
<gene>
    <name evidence="1" type="ORF">Voc01_009080</name>
</gene>
<organism evidence="1 2">
    <name type="scientific">Virgisporangium ochraceum</name>
    <dbReference type="NCBI Taxonomy" id="65505"/>
    <lineage>
        <taxon>Bacteria</taxon>
        <taxon>Bacillati</taxon>
        <taxon>Actinomycetota</taxon>
        <taxon>Actinomycetes</taxon>
        <taxon>Micromonosporales</taxon>
        <taxon>Micromonosporaceae</taxon>
        <taxon>Virgisporangium</taxon>
    </lineage>
</organism>
<keyword evidence="2" id="KW-1185">Reference proteome</keyword>
<proteinExistence type="predicted"/>
<evidence type="ECO:0000313" key="1">
    <source>
        <dbReference type="EMBL" id="GIJ65991.1"/>
    </source>
</evidence>
<reference evidence="1" key="1">
    <citation type="submission" date="2021-01" db="EMBL/GenBank/DDBJ databases">
        <title>Whole genome shotgun sequence of Virgisporangium ochraceum NBRC 16418.</title>
        <authorList>
            <person name="Komaki H."/>
            <person name="Tamura T."/>
        </authorList>
    </citation>
    <scope>NUCLEOTIDE SEQUENCE</scope>
    <source>
        <strain evidence="1">NBRC 16418</strain>
    </source>
</reference>
<dbReference type="RefSeq" id="WP_203925989.1">
    <property type="nucleotide sequence ID" value="NZ_BOPH01000013.1"/>
</dbReference>